<sequence>VNQKHDHMAALKRIGRLPDDRIDLAEAALILGALDRPSVELEPYHEHLSNLATEARKASDDHDFLETRTASINRLIFETHGYKGDIESYDNPKNANLLDVIDNRTGLPVSIGILYVHAARASGCDITGLAFPGHFLLRATDGAARIIIDPFHGGQILEAGHLRDLLKQFMGADAELTPRHHAPVGNRDILLRLQNNIKTRALKASVTSRASEILERMALLAPEVASVWQELGILSVHTRNLRRAVIALETFLNLSPSQNEEQEAESLLKQIKSSLN</sequence>
<feature type="domain" description="Protein SirB1 N-terminal" evidence="1">
    <location>
        <begin position="44"/>
        <end position="194"/>
    </location>
</feature>
<dbReference type="PANTHER" id="PTHR31350:SF21">
    <property type="entry name" value="F-BOX ONLY PROTEIN 21"/>
    <property type="match status" value="1"/>
</dbReference>
<dbReference type="PROSITE" id="PS50005">
    <property type="entry name" value="TPR"/>
    <property type="match status" value="1"/>
</dbReference>
<evidence type="ECO:0000313" key="2">
    <source>
        <dbReference type="EMBL" id="SVC39930.1"/>
    </source>
</evidence>
<evidence type="ECO:0000259" key="1">
    <source>
        <dbReference type="Pfam" id="PF13369"/>
    </source>
</evidence>
<organism evidence="2">
    <name type="scientific">marine metagenome</name>
    <dbReference type="NCBI Taxonomy" id="408172"/>
    <lineage>
        <taxon>unclassified sequences</taxon>
        <taxon>metagenomes</taxon>
        <taxon>ecological metagenomes</taxon>
    </lineage>
</organism>
<dbReference type="Pfam" id="PF13371">
    <property type="entry name" value="TPR_9"/>
    <property type="match status" value="1"/>
</dbReference>
<dbReference type="Pfam" id="PF13369">
    <property type="entry name" value="Transglut_core2"/>
    <property type="match status" value="1"/>
</dbReference>
<dbReference type="InterPro" id="IPR019734">
    <property type="entry name" value="TPR_rpt"/>
</dbReference>
<dbReference type="PANTHER" id="PTHR31350">
    <property type="entry name" value="SI:DKEY-261L7.2"/>
    <property type="match status" value="1"/>
</dbReference>
<gene>
    <name evidence="2" type="ORF">METZ01_LOCUS292784</name>
</gene>
<protein>
    <recommendedName>
        <fullName evidence="1">Protein SirB1 N-terminal domain-containing protein</fullName>
    </recommendedName>
</protein>
<dbReference type="InterPro" id="IPR032698">
    <property type="entry name" value="SirB1_N"/>
</dbReference>
<dbReference type="AlphaFoldDB" id="A0A382LTI1"/>
<feature type="non-terminal residue" evidence="2">
    <location>
        <position position="1"/>
    </location>
</feature>
<name>A0A382LTI1_9ZZZZ</name>
<reference evidence="2" key="1">
    <citation type="submission" date="2018-05" db="EMBL/GenBank/DDBJ databases">
        <authorList>
            <person name="Lanie J.A."/>
            <person name="Ng W.-L."/>
            <person name="Kazmierczak K.M."/>
            <person name="Andrzejewski T.M."/>
            <person name="Davidsen T.M."/>
            <person name="Wayne K.J."/>
            <person name="Tettelin H."/>
            <person name="Glass J.I."/>
            <person name="Rusch D."/>
            <person name="Podicherti R."/>
            <person name="Tsui H.-C.T."/>
            <person name="Winkler M.E."/>
        </authorList>
    </citation>
    <scope>NUCLEOTIDE SEQUENCE</scope>
</reference>
<accession>A0A382LTI1</accession>
<dbReference type="EMBL" id="UINC01089120">
    <property type="protein sequence ID" value="SVC39930.1"/>
    <property type="molecule type" value="Genomic_DNA"/>
</dbReference>
<proteinExistence type="predicted"/>